<accession>A0A381XHY8</accession>
<organism evidence="1">
    <name type="scientific">marine metagenome</name>
    <dbReference type="NCBI Taxonomy" id="408172"/>
    <lineage>
        <taxon>unclassified sequences</taxon>
        <taxon>metagenomes</taxon>
        <taxon>ecological metagenomes</taxon>
    </lineage>
</organism>
<reference evidence="1" key="1">
    <citation type="submission" date="2018-05" db="EMBL/GenBank/DDBJ databases">
        <authorList>
            <person name="Lanie J.A."/>
            <person name="Ng W.-L."/>
            <person name="Kazmierczak K.M."/>
            <person name="Andrzejewski T.M."/>
            <person name="Davidsen T.M."/>
            <person name="Wayne K.J."/>
            <person name="Tettelin H."/>
            <person name="Glass J.I."/>
            <person name="Rusch D."/>
            <person name="Podicherti R."/>
            <person name="Tsui H.-C.T."/>
            <person name="Winkler M.E."/>
        </authorList>
    </citation>
    <scope>NUCLEOTIDE SEQUENCE</scope>
</reference>
<dbReference type="Pfam" id="PF19676">
    <property type="entry name" value="DUF6178"/>
    <property type="match status" value="1"/>
</dbReference>
<dbReference type="EMBL" id="UINC01015084">
    <property type="protein sequence ID" value="SVA63797.1"/>
    <property type="molecule type" value="Genomic_DNA"/>
</dbReference>
<gene>
    <name evidence="1" type="ORF">METZ01_LOCUS116651</name>
</gene>
<dbReference type="AlphaFoldDB" id="A0A381XHY8"/>
<proteinExistence type="predicted"/>
<evidence type="ECO:0000313" key="1">
    <source>
        <dbReference type="EMBL" id="SVA63797.1"/>
    </source>
</evidence>
<sequence>MNTKNITDVLNNFSGGVTPFPVEWISEYPDKVEDALAKLSIEDQIRYAMQLRGSQMQDFINLSPCSQAVIRGLPPEELYQMIKETGIGESLPVLAMMSQNQLQYSFDLEWWQRDLFVPECALEWLEFLDACEDSSILQWLQNEDFDQKVVLFQSLIKVYKDDEMTNSYEGVEGMAHLSLDGVYDIFFKTEEYGALKRLLTLLRSADPTLYTSILEGVIWYPVTQTIEKAYRWRLIRTAERGIPDFEEAMGVYSYPSPGALKIPIPELEDFANQGEFNIAPTYPLLLTGSVPFLKDVILRLGNSSRLKTISWELVYLANKIMVADQVKPSDLEMRKESLQKVLGYINIGLELGASGDLEKGAKLLSHTHVMPLFQAGYQQLMSLKWKTESFLKENGSFLEWMFTEFHKDLLAALLDRFPRVAEVSEKKSLGWRHFTSIQDVRNAESFLDQWIFYHRFARKGLGLNERIIKQYLGMCDVPGKHEMVDLTIWTTMAFAHYILFKKISCAPLSEPAAKSFLGIVFLPGIFKEEVRQCDNTLVESFKQELLKLPLAWTDTDQKFLASLLNKCVLHLQQEFGRLDLKGEVDWRFTHGLCIVREIPSP</sequence>
<name>A0A381XHY8_9ZZZZ</name>
<protein>
    <submittedName>
        <fullName evidence="1">Uncharacterized protein</fullName>
    </submittedName>
</protein>
<dbReference type="InterPro" id="IPR045750">
    <property type="entry name" value="DUF6178"/>
</dbReference>